<comment type="catalytic activity">
    <reaction evidence="6 7">
        <text>Hydrolysis of proteins to small peptides in the presence of ATP and magnesium. alpha-casein is the usual test substrate. In the absence of ATP, only oligopeptides shorter than five residues are hydrolyzed (such as succinyl-Leu-Tyr-|-NHMec, and Leu-Tyr-Leu-|-Tyr-Trp, in which cleavage of the -Tyr-|-Leu- and -Tyr-|-Trp bonds also occurs).</text>
        <dbReference type="EC" id="3.4.21.92"/>
    </reaction>
</comment>
<comment type="similarity">
    <text evidence="1 8">Belongs to the peptidase S14 family.</text>
</comment>
<geneLocation type="chloroplast" evidence="9"/>
<evidence type="ECO:0000256" key="5">
    <source>
        <dbReference type="ARBA" id="ARBA00022825"/>
    </source>
</evidence>
<evidence type="ECO:0000256" key="1">
    <source>
        <dbReference type="ARBA" id="ARBA00007039"/>
    </source>
</evidence>
<dbReference type="GO" id="GO:0051117">
    <property type="term" value="F:ATPase binding"/>
    <property type="evidence" value="ECO:0007669"/>
    <property type="project" value="TreeGrafter"/>
</dbReference>
<evidence type="ECO:0000256" key="4">
    <source>
        <dbReference type="ARBA" id="ARBA00022801"/>
    </source>
</evidence>
<evidence type="ECO:0000256" key="2">
    <source>
        <dbReference type="ARBA" id="ARBA00022640"/>
    </source>
</evidence>
<dbReference type="Pfam" id="PF00574">
    <property type="entry name" value="CLP_protease"/>
    <property type="match status" value="1"/>
</dbReference>
<evidence type="ECO:0000313" key="9">
    <source>
        <dbReference type="EMBL" id="BAP47740.1"/>
    </source>
</evidence>
<dbReference type="CDD" id="cd07017">
    <property type="entry name" value="S14_ClpP_2"/>
    <property type="match status" value="1"/>
</dbReference>
<dbReference type="GO" id="GO:0004252">
    <property type="term" value="F:serine-type endopeptidase activity"/>
    <property type="evidence" value="ECO:0007669"/>
    <property type="project" value="UniProtKB-EC"/>
</dbReference>
<feature type="active site" evidence="7">
    <location>
        <position position="127"/>
    </location>
</feature>
<sequence>MDIASVPKVPFQGPGDEDPNWVELYHRLFRGRYLFLGKPLDKQAADQIIKSMIYLNQENKSEDFLFFLQCRGGGMTLGVAVYDTMQYVTGEVSTIGIGLNASMGAFLLHGGTLTKRAVTENARVMIHQPHMSPYDNPPGPLGSGFDAFYMRNLRQYVARIYAKTTKQNFRLIYQLLERDIYMGPDDAIEFGLVDQIGVEGLNWPEAQYVNIEPYDDTNGSIFMD</sequence>
<dbReference type="PANTHER" id="PTHR10381">
    <property type="entry name" value="ATP-DEPENDENT CLP PROTEASE PROTEOLYTIC SUBUNIT"/>
    <property type="match status" value="1"/>
</dbReference>
<dbReference type="GO" id="GO:0009536">
    <property type="term" value="C:plastid"/>
    <property type="evidence" value="ECO:0007669"/>
    <property type="project" value="UniProtKB-ARBA"/>
</dbReference>
<keyword evidence="9" id="KW-0150">Chloroplast</keyword>
<dbReference type="GO" id="GO:0009368">
    <property type="term" value="C:endopeptidase Clp complex"/>
    <property type="evidence" value="ECO:0007669"/>
    <property type="project" value="TreeGrafter"/>
</dbReference>
<evidence type="ECO:0000256" key="6">
    <source>
        <dbReference type="ARBA" id="ARBA00034021"/>
    </source>
</evidence>
<evidence type="ECO:0000256" key="3">
    <source>
        <dbReference type="ARBA" id="ARBA00022670"/>
    </source>
</evidence>
<dbReference type="EMBL" id="AP014574">
    <property type="protein sequence ID" value="BAP47740.1"/>
    <property type="molecule type" value="Genomic_DNA"/>
</dbReference>
<reference evidence="9" key="1">
    <citation type="journal article" date="2014" name="Genome Biol. Evol.">
        <title>Ancient nuclear plastid DNA in the yew family (taxaceae).</title>
        <authorList>
            <person name="Hsu C.-Y."/>
            <person name="Wu C.-S."/>
            <person name="Chaw S.-M."/>
        </authorList>
    </citation>
    <scope>NUCLEOTIDE SEQUENCE</scope>
</reference>
<dbReference type="PANTHER" id="PTHR10381:SF15">
    <property type="entry name" value="CHLOROPLASTIC ATP-DEPENDENT CLP PROTEASE PROTEOLYTIC SUBUNIT 1"/>
    <property type="match status" value="1"/>
</dbReference>
<dbReference type="Gene3D" id="3.90.226.10">
    <property type="entry name" value="2-enoyl-CoA Hydratase, Chain A, domain 1"/>
    <property type="match status" value="1"/>
</dbReference>
<dbReference type="GeneID" id="20466239"/>
<dbReference type="SUPFAM" id="SSF52096">
    <property type="entry name" value="ClpP/crotonase"/>
    <property type="match status" value="1"/>
</dbReference>
<dbReference type="InterPro" id="IPR001907">
    <property type="entry name" value="ClpP"/>
</dbReference>
<accession>A0A090A1Z3</accession>
<dbReference type="AlphaFoldDB" id="A0A090A1Z3"/>
<dbReference type="GO" id="GO:0006515">
    <property type="term" value="P:protein quality control for misfolded or incompletely synthesized proteins"/>
    <property type="evidence" value="ECO:0007669"/>
    <property type="project" value="TreeGrafter"/>
</dbReference>
<dbReference type="RefSeq" id="YP_009059750.1">
    <property type="nucleotide sequence ID" value="NC_024945.1"/>
</dbReference>
<keyword evidence="2 9" id="KW-0934">Plastid</keyword>
<protein>
    <recommendedName>
        <fullName evidence="8">ATP-dependent Clp protease proteolytic subunit</fullName>
    </recommendedName>
</protein>
<dbReference type="InterPro" id="IPR029045">
    <property type="entry name" value="ClpP/crotonase-like_dom_sf"/>
</dbReference>
<dbReference type="GO" id="GO:0004176">
    <property type="term" value="F:ATP-dependent peptidase activity"/>
    <property type="evidence" value="ECO:0007669"/>
    <property type="project" value="InterPro"/>
</dbReference>
<name>A0A090A1Z3_9CONI</name>
<dbReference type="InterPro" id="IPR023562">
    <property type="entry name" value="ClpP/TepA"/>
</dbReference>
<keyword evidence="4" id="KW-0378">Hydrolase</keyword>
<evidence type="ECO:0000256" key="7">
    <source>
        <dbReference type="PROSITE-ProRule" id="PRU10086"/>
    </source>
</evidence>
<dbReference type="InterPro" id="IPR033135">
    <property type="entry name" value="ClpP_His_AS"/>
</dbReference>
<dbReference type="PRINTS" id="PR00127">
    <property type="entry name" value="CLPPROTEASEP"/>
</dbReference>
<gene>
    <name evidence="9" type="primary">clpP</name>
</gene>
<dbReference type="PROSITE" id="PS00382">
    <property type="entry name" value="CLP_PROTEASE_HIS"/>
    <property type="match status" value="1"/>
</dbReference>
<proteinExistence type="inferred from homology"/>
<keyword evidence="5" id="KW-0720">Serine protease</keyword>
<organism evidence="9">
    <name type="scientific">Amentotaxus formosana</name>
    <dbReference type="NCBI Taxonomy" id="50176"/>
    <lineage>
        <taxon>Eukaryota</taxon>
        <taxon>Viridiplantae</taxon>
        <taxon>Streptophyta</taxon>
        <taxon>Embryophyta</taxon>
        <taxon>Tracheophyta</taxon>
        <taxon>Spermatophyta</taxon>
        <taxon>Pinopsida</taxon>
        <taxon>Pinidae</taxon>
        <taxon>Conifers II</taxon>
        <taxon>Cupressales</taxon>
        <taxon>Taxaceae</taxon>
        <taxon>Amentotaxus</taxon>
    </lineage>
</organism>
<keyword evidence="3 9" id="KW-0645">Protease</keyword>
<evidence type="ECO:0000256" key="8">
    <source>
        <dbReference type="RuleBase" id="RU003567"/>
    </source>
</evidence>
<reference evidence="9" key="2">
    <citation type="submission" date="2014-04" db="EMBL/GenBank/DDBJ databases">
        <authorList>
            <person name="Hsu CY."/>
            <person name="Wu CS."/>
            <person name="Chaw SM."/>
        </authorList>
    </citation>
    <scope>NUCLEOTIDE SEQUENCE</scope>
</reference>